<dbReference type="InterPro" id="IPR027409">
    <property type="entry name" value="GroEL-like_apical_dom_sf"/>
</dbReference>
<evidence type="ECO:0000313" key="1">
    <source>
        <dbReference type="EMBL" id="APO77461.1"/>
    </source>
</evidence>
<proteinExistence type="predicted"/>
<accession>A0A1L5PB93</accession>
<gene>
    <name evidence="1" type="ORF">AM571_PB00170</name>
</gene>
<keyword evidence="1" id="KW-0614">Plasmid</keyword>
<organism evidence="1 2">
    <name type="scientific">Rhizobium etli 8C-3</name>
    <dbReference type="NCBI Taxonomy" id="538025"/>
    <lineage>
        <taxon>Bacteria</taxon>
        <taxon>Pseudomonadati</taxon>
        <taxon>Pseudomonadota</taxon>
        <taxon>Alphaproteobacteria</taxon>
        <taxon>Hyphomicrobiales</taxon>
        <taxon>Rhizobiaceae</taxon>
        <taxon>Rhizobium/Agrobacterium group</taxon>
        <taxon>Rhizobium</taxon>
    </lineage>
</organism>
<dbReference type="Gene3D" id="3.50.7.10">
    <property type="entry name" value="GroEL"/>
    <property type="match status" value="1"/>
</dbReference>
<dbReference type="AlphaFoldDB" id="A0A1L5PB93"/>
<dbReference type="EMBL" id="CP017243">
    <property type="protein sequence ID" value="APO77461.1"/>
    <property type="molecule type" value="Genomic_DNA"/>
</dbReference>
<sequence>MNRWTRSVASTLRGRSSSTQWRRLATRVPFRRGSQDRRDQTRSLRAHAFDPYLSPYFVANQDKMRVEFEDPYILIHEKKLSNLQSLLPVS</sequence>
<dbReference type="Proteomes" id="UP000185109">
    <property type="component" value="Plasmid pRsp8C3b"/>
</dbReference>
<protein>
    <submittedName>
        <fullName evidence="1">Chaperonin GroEL domain-containing protein</fullName>
    </submittedName>
</protein>
<reference evidence="1 2" key="1">
    <citation type="submission" date="2016-09" db="EMBL/GenBank/DDBJ databases">
        <title>The complete genome sequences of Rhizobium gallicum, symbiovars gallicum and phaseoli, symbionts associated to common bean (Phaseolus vulgaris).</title>
        <authorList>
            <person name="Bustos P."/>
            <person name="Santamaria R.I."/>
            <person name="Perez-Carrascal O.M."/>
            <person name="Juarez S."/>
            <person name="Lozano L."/>
            <person name="Martinez-Flores I."/>
            <person name="Martinez-Romero E."/>
            <person name="Cevallos M."/>
            <person name="Romero D."/>
            <person name="Davila G."/>
            <person name="Gonzalez V."/>
        </authorList>
    </citation>
    <scope>NUCLEOTIDE SEQUENCE [LARGE SCALE GENOMIC DNA]</scope>
    <source>
        <strain evidence="1 2">8C-3</strain>
        <plasmid evidence="2">Plasmid prsp8c3b</plasmid>
    </source>
</reference>
<name>A0A1L5PB93_RHIET</name>
<dbReference type="SUPFAM" id="SSF52029">
    <property type="entry name" value="GroEL apical domain-like"/>
    <property type="match status" value="1"/>
</dbReference>
<evidence type="ECO:0000313" key="2">
    <source>
        <dbReference type="Proteomes" id="UP000185109"/>
    </source>
</evidence>
<geneLocation type="plasmid" evidence="2">
    <name>prsp8c3b</name>
</geneLocation>